<dbReference type="GO" id="GO:0030332">
    <property type="term" value="F:cyclin binding"/>
    <property type="evidence" value="ECO:0007669"/>
    <property type="project" value="TreeGrafter"/>
</dbReference>
<dbReference type="Gene3D" id="3.30.200.20">
    <property type="entry name" value="Phosphorylase Kinase, domain 1"/>
    <property type="match status" value="1"/>
</dbReference>
<dbReference type="InterPro" id="IPR011009">
    <property type="entry name" value="Kinase-like_dom_sf"/>
</dbReference>
<name>A0A146K5P7_9EUKA</name>
<evidence type="ECO:0000256" key="7">
    <source>
        <dbReference type="ARBA" id="ARBA00047811"/>
    </source>
</evidence>
<gene>
    <name evidence="11" type="ORF">TPC1_16243</name>
</gene>
<keyword evidence="4 9" id="KW-0547">Nucleotide-binding</keyword>
<dbReference type="GO" id="GO:0000307">
    <property type="term" value="C:cyclin-dependent protein kinase holoenzyme complex"/>
    <property type="evidence" value="ECO:0007669"/>
    <property type="project" value="TreeGrafter"/>
</dbReference>
<dbReference type="SUPFAM" id="SSF56112">
    <property type="entry name" value="Protein kinase-like (PK-like)"/>
    <property type="match status" value="1"/>
</dbReference>
<feature type="non-terminal residue" evidence="11">
    <location>
        <position position="1"/>
    </location>
</feature>
<evidence type="ECO:0000256" key="5">
    <source>
        <dbReference type="ARBA" id="ARBA00022777"/>
    </source>
</evidence>
<dbReference type="GO" id="GO:0005634">
    <property type="term" value="C:nucleus"/>
    <property type="evidence" value="ECO:0007669"/>
    <property type="project" value="TreeGrafter"/>
</dbReference>
<evidence type="ECO:0000256" key="3">
    <source>
        <dbReference type="ARBA" id="ARBA00022679"/>
    </source>
</evidence>
<dbReference type="GO" id="GO:0004693">
    <property type="term" value="F:cyclin-dependent protein serine/threonine kinase activity"/>
    <property type="evidence" value="ECO:0007669"/>
    <property type="project" value="UniProtKB-EC"/>
</dbReference>
<dbReference type="InterPro" id="IPR050108">
    <property type="entry name" value="CDK"/>
</dbReference>
<reference evidence="11" key="1">
    <citation type="submission" date="2015-07" db="EMBL/GenBank/DDBJ databases">
        <title>Adaptation to a free-living lifestyle via gene acquisitions in the diplomonad Trepomonas sp. PC1.</title>
        <authorList>
            <person name="Xu F."/>
            <person name="Jerlstrom-Hultqvist J."/>
            <person name="Kolisko M."/>
            <person name="Simpson A.G.B."/>
            <person name="Roger A.J."/>
            <person name="Svard S.G."/>
            <person name="Andersson J.O."/>
        </authorList>
    </citation>
    <scope>NUCLEOTIDE SEQUENCE</scope>
    <source>
        <strain evidence="11">PC1</strain>
    </source>
</reference>
<evidence type="ECO:0000256" key="8">
    <source>
        <dbReference type="ARBA" id="ARBA00048367"/>
    </source>
</evidence>
<dbReference type="InterPro" id="IPR017441">
    <property type="entry name" value="Protein_kinase_ATP_BS"/>
</dbReference>
<dbReference type="PROSITE" id="PS50011">
    <property type="entry name" value="PROTEIN_KINASE_DOM"/>
    <property type="match status" value="1"/>
</dbReference>
<dbReference type="GO" id="GO:0005737">
    <property type="term" value="C:cytoplasm"/>
    <property type="evidence" value="ECO:0007669"/>
    <property type="project" value="TreeGrafter"/>
</dbReference>
<evidence type="ECO:0000259" key="10">
    <source>
        <dbReference type="PROSITE" id="PS50011"/>
    </source>
</evidence>
<evidence type="ECO:0000256" key="9">
    <source>
        <dbReference type="PROSITE-ProRule" id="PRU10141"/>
    </source>
</evidence>
<proteinExistence type="predicted"/>
<dbReference type="GO" id="GO:0007165">
    <property type="term" value="P:signal transduction"/>
    <property type="evidence" value="ECO:0007669"/>
    <property type="project" value="TreeGrafter"/>
</dbReference>
<feature type="binding site" evidence="9">
    <location>
        <position position="37"/>
    </location>
    <ligand>
        <name>ATP</name>
        <dbReference type="ChEBI" id="CHEBI:30616"/>
    </ligand>
</feature>
<comment type="catalytic activity">
    <reaction evidence="8">
        <text>L-seryl-[protein] + ATP = O-phospho-L-seryl-[protein] + ADP + H(+)</text>
        <dbReference type="Rhea" id="RHEA:17989"/>
        <dbReference type="Rhea" id="RHEA-COMP:9863"/>
        <dbReference type="Rhea" id="RHEA-COMP:11604"/>
        <dbReference type="ChEBI" id="CHEBI:15378"/>
        <dbReference type="ChEBI" id="CHEBI:29999"/>
        <dbReference type="ChEBI" id="CHEBI:30616"/>
        <dbReference type="ChEBI" id="CHEBI:83421"/>
        <dbReference type="ChEBI" id="CHEBI:456216"/>
        <dbReference type="EC" id="2.7.11.22"/>
    </reaction>
</comment>
<keyword evidence="2" id="KW-0723">Serine/threonine-protein kinase</keyword>
<feature type="non-terminal residue" evidence="11">
    <location>
        <position position="69"/>
    </location>
</feature>
<comment type="catalytic activity">
    <reaction evidence="7">
        <text>L-threonyl-[protein] + ATP = O-phospho-L-threonyl-[protein] + ADP + H(+)</text>
        <dbReference type="Rhea" id="RHEA:46608"/>
        <dbReference type="Rhea" id="RHEA-COMP:11060"/>
        <dbReference type="Rhea" id="RHEA-COMP:11605"/>
        <dbReference type="ChEBI" id="CHEBI:15378"/>
        <dbReference type="ChEBI" id="CHEBI:30013"/>
        <dbReference type="ChEBI" id="CHEBI:30616"/>
        <dbReference type="ChEBI" id="CHEBI:61977"/>
        <dbReference type="ChEBI" id="CHEBI:456216"/>
        <dbReference type="EC" id="2.7.11.22"/>
    </reaction>
</comment>
<dbReference type="EMBL" id="GDID01004639">
    <property type="protein sequence ID" value="JAP91967.1"/>
    <property type="molecule type" value="Transcribed_RNA"/>
</dbReference>
<dbReference type="GO" id="GO:0010389">
    <property type="term" value="P:regulation of G2/M transition of mitotic cell cycle"/>
    <property type="evidence" value="ECO:0007669"/>
    <property type="project" value="TreeGrafter"/>
</dbReference>
<dbReference type="PANTHER" id="PTHR24056">
    <property type="entry name" value="CELL DIVISION PROTEIN KINASE"/>
    <property type="match status" value="1"/>
</dbReference>
<dbReference type="GO" id="GO:0000082">
    <property type="term" value="P:G1/S transition of mitotic cell cycle"/>
    <property type="evidence" value="ECO:0007669"/>
    <property type="project" value="TreeGrafter"/>
</dbReference>
<evidence type="ECO:0000313" key="11">
    <source>
        <dbReference type="EMBL" id="JAP91967.1"/>
    </source>
</evidence>
<dbReference type="PROSITE" id="PS00107">
    <property type="entry name" value="PROTEIN_KINASE_ATP"/>
    <property type="match status" value="1"/>
</dbReference>
<dbReference type="AlphaFoldDB" id="A0A146K5P7"/>
<dbReference type="InterPro" id="IPR000719">
    <property type="entry name" value="Prot_kinase_dom"/>
</dbReference>
<sequence length="69" mass="7982">LKLKSEQYEILNYIGEGTYGKVYKGFDKLNKMCVAIKEIKRDLEEEGVPSTVLREIAILKQVNHENIIK</sequence>
<evidence type="ECO:0000256" key="2">
    <source>
        <dbReference type="ARBA" id="ARBA00022527"/>
    </source>
</evidence>
<dbReference type="Pfam" id="PF00069">
    <property type="entry name" value="Pkinase"/>
    <property type="match status" value="1"/>
</dbReference>
<accession>A0A146K5P7</accession>
<organism evidence="11">
    <name type="scientific">Trepomonas sp. PC1</name>
    <dbReference type="NCBI Taxonomy" id="1076344"/>
    <lineage>
        <taxon>Eukaryota</taxon>
        <taxon>Metamonada</taxon>
        <taxon>Diplomonadida</taxon>
        <taxon>Hexamitidae</taxon>
        <taxon>Hexamitinae</taxon>
        <taxon>Trepomonas</taxon>
    </lineage>
</organism>
<evidence type="ECO:0000256" key="4">
    <source>
        <dbReference type="ARBA" id="ARBA00022741"/>
    </source>
</evidence>
<dbReference type="PANTHER" id="PTHR24056:SF254">
    <property type="entry name" value="CYCLIN-DEPENDENT KINASE 2"/>
    <property type="match status" value="1"/>
</dbReference>
<keyword evidence="5 11" id="KW-0418">Kinase</keyword>
<evidence type="ECO:0000256" key="6">
    <source>
        <dbReference type="ARBA" id="ARBA00022840"/>
    </source>
</evidence>
<dbReference type="GO" id="GO:0010468">
    <property type="term" value="P:regulation of gene expression"/>
    <property type="evidence" value="ECO:0007669"/>
    <property type="project" value="TreeGrafter"/>
</dbReference>
<evidence type="ECO:0000256" key="1">
    <source>
        <dbReference type="ARBA" id="ARBA00012425"/>
    </source>
</evidence>
<dbReference type="EC" id="2.7.11.22" evidence="1"/>
<keyword evidence="3" id="KW-0808">Transferase</keyword>
<keyword evidence="6 9" id="KW-0067">ATP-binding</keyword>
<protein>
    <recommendedName>
        <fullName evidence="1">cyclin-dependent kinase</fullName>
        <ecNumber evidence="1">2.7.11.22</ecNumber>
    </recommendedName>
</protein>
<dbReference type="GO" id="GO:0005524">
    <property type="term" value="F:ATP binding"/>
    <property type="evidence" value="ECO:0007669"/>
    <property type="project" value="UniProtKB-UniRule"/>
</dbReference>
<feature type="domain" description="Protein kinase" evidence="10">
    <location>
        <begin position="8"/>
        <end position="69"/>
    </location>
</feature>